<keyword evidence="6 8" id="KW-0687">Ribonucleoprotein</keyword>
<dbReference type="InterPro" id="IPR036510">
    <property type="entry name" value="Ribosomal_bS20_sf"/>
</dbReference>
<comment type="function">
    <text evidence="1 8">Binds directly to 16S ribosomal RNA.</text>
</comment>
<dbReference type="FunFam" id="1.20.58.110:FF:000001">
    <property type="entry name" value="30S ribosomal protein S20"/>
    <property type="match status" value="1"/>
</dbReference>
<dbReference type="Pfam" id="PF01649">
    <property type="entry name" value="Ribosomal_S20p"/>
    <property type="match status" value="1"/>
</dbReference>
<evidence type="ECO:0000256" key="6">
    <source>
        <dbReference type="ARBA" id="ARBA00023274"/>
    </source>
</evidence>
<dbReference type="RefSeq" id="WP_093750799.1">
    <property type="nucleotide sequence ID" value="NZ_BSYN01000002.1"/>
</dbReference>
<keyword evidence="3 8" id="KW-0699">rRNA-binding</keyword>
<organism evidence="9 10">
    <name type="scientific">Tepidimicrobium xylanilyticum</name>
    <dbReference type="NCBI Taxonomy" id="1123352"/>
    <lineage>
        <taxon>Bacteria</taxon>
        <taxon>Bacillati</taxon>
        <taxon>Bacillota</taxon>
        <taxon>Tissierellia</taxon>
        <taxon>Tissierellales</taxon>
        <taxon>Tepidimicrobiaceae</taxon>
        <taxon>Tepidimicrobium</taxon>
    </lineage>
</organism>
<dbReference type="GO" id="GO:0005829">
    <property type="term" value="C:cytosol"/>
    <property type="evidence" value="ECO:0007669"/>
    <property type="project" value="TreeGrafter"/>
</dbReference>
<evidence type="ECO:0000256" key="7">
    <source>
        <dbReference type="ARBA" id="ARBA00035136"/>
    </source>
</evidence>
<dbReference type="SUPFAM" id="SSF46992">
    <property type="entry name" value="Ribosomal protein S20"/>
    <property type="match status" value="1"/>
</dbReference>
<keyword evidence="4 8" id="KW-0694">RNA-binding</keyword>
<accession>A0A1H2T5I8</accession>
<evidence type="ECO:0000256" key="1">
    <source>
        <dbReference type="ARBA" id="ARBA00003134"/>
    </source>
</evidence>
<evidence type="ECO:0000256" key="3">
    <source>
        <dbReference type="ARBA" id="ARBA00022730"/>
    </source>
</evidence>
<dbReference type="AlphaFoldDB" id="A0A1H2T5I8"/>
<evidence type="ECO:0000256" key="5">
    <source>
        <dbReference type="ARBA" id="ARBA00022980"/>
    </source>
</evidence>
<dbReference type="Proteomes" id="UP000198828">
    <property type="component" value="Unassembled WGS sequence"/>
</dbReference>
<dbReference type="InterPro" id="IPR002583">
    <property type="entry name" value="Ribosomal_bS20"/>
</dbReference>
<dbReference type="GO" id="GO:0070181">
    <property type="term" value="F:small ribosomal subunit rRNA binding"/>
    <property type="evidence" value="ECO:0007669"/>
    <property type="project" value="TreeGrafter"/>
</dbReference>
<keyword evidence="10" id="KW-1185">Reference proteome</keyword>
<dbReference type="Gene3D" id="1.20.58.110">
    <property type="entry name" value="Ribosomal protein S20"/>
    <property type="match status" value="1"/>
</dbReference>
<keyword evidence="5 8" id="KW-0689">Ribosomal protein</keyword>
<dbReference type="EMBL" id="FNNG01000002">
    <property type="protein sequence ID" value="SDW39213.1"/>
    <property type="molecule type" value="Genomic_DNA"/>
</dbReference>
<comment type="similarity">
    <text evidence="2 8">Belongs to the bacterial ribosomal protein bS20 family.</text>
</comment>
<evidence type="ECO:0000313" key="9">
    <source>
        <dbReference type="EMBL" id="SDW39213.1"/>
    </source>
</evidence>
<evidence type="ECO:0000256" key="4">
    <source>
        <dbReference type="ARBA" id="ARBA00022884"/>
    </source>
</evidence>
<dbReference type="NCBIfam" id="TIGR00029">
    <property type="entry name" value="S20"/>
    <property type="match status" value="1"/>
</dbReference>
<dbReference type="HAMAP" id="MF_00500">
    <property type="entry name" value="Ribosomal_bS20"/>
    <property type="match status" value="1"/>
</dbReference>
<evidence type="ECO:0000256" key="2">
    <source>
        <dbReference type="ARBA" id="ARBA00007634"/>
    </source>
</evidence>
<dbReference type="OrthoDB" id="9808392at2"/>
<dbReference type="GO" id="GO:0003735">
    <property type="term" value="F:structural constituent of ribosome"/>
    <property type="evidence" value="ECO:0007669"/>
    <property type="project" value="InterPro"/>
</dbReference>
<sequence length="91" mass="10566">MANIKSAKKRIKTIKKRTALNRSRKSEIKTYIKKFDLALENGNLDEAKELLKIIDRKLKRASHKRVIHKNAASRRISSLTKKLNNRINEAV</sequence>
<dbReference type="GO" id="GO:0006412">
    <property type="term" value="P:translation"/>
    <property type="evidence" value="ECO:0007669"/>
    <property type="project" value="UniProtKB-UniRule"/>
</dbReference>
<protein>
    <recommendedName>
        <fullName evidence="7 8">Small ribosomal subunit protein bS20</fullName>
    </recommendedName>
</protein>
<evidence type="ECO:0000313" key="10">
    <source>
        <dbReference type="Proteomes" id="UP000198828"/>
    </source>
</evidence>
<proteinExistence type="inferred from homology"/>
<dbReference type="GO" id="GO:0015935">
    <property type="term" value="C:small ribosomal subunit"/>
    <property type="evidence" value="ECO:0007669"/>
    <property type="project" value="TreeGrafter"/>
</dbReference>
<dbReference type="PANTHER" id="PTHR33398:SF1">
    <property type="entry name" value="SMALL RIBOSOMAL SUBUNIT PROTEIN BS20C"/>
    <property type="match status" value="1"/>
</dbReference>
<dbReference type="PANTHER" id="PTHR33398">
    <property type="entry name" value="30S RIBOSOMAL PROTEIN S20"/>
    <property type="match status" value="1"/>
</dbReference>
<gene>
    <name evidence="8" type="primary">rpsT</name>
    <name evidence="9" type="ORF">SAMN05660923_00636</name>
</gene>
<reference evidence="9 10" key="1">
    <citation type="submission" date="2016-10" db="EMBL/GenBank/DDBJ databases">
        <authorList>
            <person name="de Groot N.N."/>
        </authorList>
    </citation>
    <scope>NUCLEOTIDE SEQUENCE [LARGE SCALE GENOMIC DNA]</scope>
    <source>
        <strain evidence="9 10">DSM 23310</strain>
    </source>
</reference>
<name>A0A1H2T5I8_9FIRM</name>
<evidence type="ECO:0000256" key="8">
    <source>
        <dbReference type="HAMAP-Rule" id="MF_00500"/>
    </source>
</evidence>